<dbReference type="InterPro" id="IPR010629">
    <property type="entry name" value="Ins_allergen"/>
</dbReference>
<organism evidence="2 3">
    <name type="scientific">Operophtera brumata</name>
    <name type="common">Winter moth</name>
    <name type="synonym">Phalaena brumata</name>
    <dbReference type="NCBI Taxonomy" id="104452"/>
    <lineage>
        <taxon>Eukaryota</taxon>
        <taxon>Metazoa</taxon>
        <taxon>Ecdysozoa</taxon>
        <taxon>Arthropoda</taxon>
        <taxon>Hexapoda</taxon>
        <taxon>Insecta</taxon>
        <taxon>Pterygota</taxon>
        <taxon>Neoptera</taxon>
        <taxon>Endopterygota</taxon>
        <taxon>Lepidoptera</taxon>
        <taxon>Glossata</taxon>
        <taxon>Ditrysia</taxon>
        <taxon>Geometroidea</taxon>
        <taxon>Geometridae</taxon>
        <taxon>Larentiinae</taxon>
        <taxon>Operophtera</taxon>
    </lineage>
</organism>
<evidence type="ECO:0000313" key="3">
    <source>
        <dbReference type="Proteomes" id="UP000037510"/>
    </source>
</evidence>
<dbReference type="PANTHER" id="PTHR21163:SF0">
    <property type="entry name" value="GH08205P-RELATED"/>
    <property type="match status" value="1"/>
</dbReference>
<dbReference type="Proteomes" id="UP000037510">
    <property type="component" value="Unassembled WGS sequence"/>
</dbReference>
<reference evidence="2 3" key="1">
    <citation type="journal article" date="2015" name="Genome Biol. Evol.">
        <title>The genome of winter moth (Operophtera brumata) provides a genomic perspective on sexual dimorphism and phenology.</title>
        <authorList>
            <person name="Derks M.F."/>
            <person name="Smit S."/>
            <person name="Salis L."/>
            <person name="Schijlen E."/>
            <person name="Bossers A."/>
            <person name="Mateman C."/>
            <person name="Pijl A.S."/>
            <person name="de Ridder D."/>
            <person name="Groenen M.A."/>
            <person name="Visser M.E."/>
            <person name="Megens H.J."/>
        </authorList>
    </citation>
    <scope>NUCLEOTIDE SEQUENCE [LARGE SCALE GENOMIC DNA]</scope>
    <source>
        <strain evidence="2">WM2013NL</strain>
        <tissue evidence="2">Head and thorax</tissue>
    </source>
</reference>
<dbReference type="AlphaFoldDB" id="A0A0L7LQ68"/>
<evidence type="ECO:0000313" key="2">
    <source>
        <dbReference type="EMBL" id="KOB77590.1"/>
    </source>
</evidence>
<proteinExistence type="predicted"/>
<dbReference type="Pfam" id="PF06757">
    <property type="entry name" value="Ins_allergen_rp"/>
    <property type="match status" value="1"/>
</dbReference>
<comment type="caution">
    <text evidence="2">The sequence shown here is derived from an EMBL/GenBank/DDBJ whole genome shotgun (WGS) entry which is preliminary data.</text>
</comment>
<evidence type="ECO:0000256" key="1">
    <source>
        <dbReference type="SAM" id="SignalP"/>
    </source>
</evidence>
<sequence length="192" mass="21987">MKVAIVVLALIGLGLSAPQPRKLFHEHFEDFMATILDEAGHDMEHLLEHYIEYDEFQTAIDYIRTNNFKDLVVEFLENDNIDIHFFLDLLNEMLDTVQKRSRHSTSGKDFASFIEDTIALFPKEKLSALFNQKIAEDEEFASAIENLKSAEWEAVFSALWENEVFKAEVDTLAANGIDIHALLHEIIAIFGQ</sequence>
<gene>
    <name evidence="2" type="ORF">OBRU01_02356</name>
</gene>
<keyword evidence="1" id="KW-0732">Signal</keyword>
<dbReference type="EMBL" id="JTDY01000350">
    <property type="protein sequence ID" value="KOB77590.1"/>
    <property type="molecule type" value="Genomic_DNA"/>
</dbReference>
<accession>A0A0L7LQ68</accession>
<keyword evidence="3" id="KW-1185">Reference proteome</keyword>
<protein>
    <submittedName>
        <fullName evidence="2">Single domain major allergen 1 protein</fullName>
    </submittedName>
</protein>
<dbReference type="PANTHER" id="PTHR21163">
    <property type="entry name" value="PROTEIN G12"/>
    <property type="match status" value="1"/>
</dbReference>
<feature type="chain" id="PRO_5005573646" evidence="1">
    <location>
        <begin position="17"/>
        <end position="192"/>
    </location>
</feature>
<feature type="signal peptide" evidence="1">
    <location>
        <begin position="1"/>
        <end position="16"/>
    </location>
</feature>
<name>A0A0L7LQ68_OPEBR</name>